<dbReference type="NCBIfam" id="NF006054">
    <property type="entry name" value="PRK08202.1"/>
    <property type="match status" value="1"/>
</dbReference>
<gene>
    <name evidence="9" type="ORF">SAMN04487772_104107</name>
</gene>
<accession>A0A1H9ZT51</accession>
<dbReference type="InterPro" id="IPR035994">
    <property type="entry name" value="Nucleoside_phosphorylase_sf"/>
</dbReference>
<evidence type="ECO:0000259" key="8">
    <source>
        <dbReference type="Pfam" id="PF01048"/>
    </source>
</evidence>
<evidence type="ECO:0000256" key="5">
    <source>
        <dbReference type="ARBA" id="ARBA00022679"/>
    </source>
</evidence>
<comment type="similarity">
    <text evidence="3 7">Belongs to the PNP/MTAP phosphorylase family.</text>
</comment>
<dbReference type="EC" id="2.4.2.1" evidence="7"/>
<reference evidence="9 10" key="1">
    <citation type="submission" date="2016-10" db="EMBL/GenBank/DDBJ databases">
        <authorList>
            <person name="de Groot N.N."/>
        </authorList>
    </citation>
    <scope>NUCLEOTIDE SEQUENCE [LARGE SCALE GENOMIC DNA]</scope>
    <source>
        <strain evidence="9 10">DSM 1801</strain>
    </source>
</reference>
<dbReference type="STRING" id="29364.SAMN04487772_104107"/>
<dbReference type="Pfam" id="PF01048">
    <property type="entry name" value="PNP_UDP_1"/>
    <property type="match status" value="1"/>
</dbReference>
<name>A0A1H9ZT51_9FIRM</name>
<dbReference type="RefSeq" id="WP_092476649.1">
    <property type="nucleotide sequence ID" value="NZ_FOHN01000004.1"/>
</dbReference>
<evidence type="ECO:0000256" key="3">
    <source>
        <dbReference type="ARBA" id="ARBA00006751"/>
    </source>
</evidence>
<dbReference type="NCBIfam" id="TIGR01697">
    <property type="entry name" value="PNPH-PUNA-XAPA"/>
    <property type="match status" value="1"/>
</dbReference>
<dbReference type="GO" id="GO:0004731">
    <property type="term" value="F:purine-nucleoside phosphorylase activity"/>
    <property type="evidence" value="ECO:0007669"/>
    <property type="project" value="UniProtKB-EC"/>
</dbReference>
<dbReference type="OrthoDB" id="1523230at2"/>
<proteinExistence type="inferred from homology"/>
<dbReference type="PANTHER" id="PTHR11904">
    <property type="entry name" value="METHYLTHIOADENOSINE/PURINE NUCLEOSIDE PHOSPHORYLASE"/>
    <property type="match status" value="1"/>
</dbReference>
<evidence type="ECO:0000313" key="10">
    <source>
        <dbReference type="Proteomes" id="UP000199800"/>
    </source>
</evidence>
<dbReference type="EMBL" id="FOHN01000004">
    <property type="protein sequence ID" value="SES84858.1"/>
    <property type="molecule type" value="Genomic_DNA"/>
</dbReference>
<dbReference type="SUPFAM" id="SSF53167">
    <property type="entry name" value="Purine and uridine phosphorylases"/>
    <property type="match status" value="1"/>
</dbReference>
<dbReference type="PANTHER" id="PTHR11904:SF9">
    <property type="entry name" value="PURINE NUCLEOSIDE PHOSPHORYLASE-RELATED"/>
    <property type="match status" value="1"/>
</dbReference>
<comment type="catalytic activity">
    <reaction evidence="6">
        <text>a purine 2'-deoxy-D-ribonucleoside + phosphate = a purine nucleobase + 2-deoxy-alpha-D-ribose 1-phosphate</text>
        <dbReference type="Rhea" id="RHEA:36431"/>
        <dbReference type="ChEBI" id="CHEBI:26386"/>
        <dbReference type="ChEBI" id="CHEBI:43474"/>
        <dbReference type="ChEBI" id="CHEBI:57259"/>
        <dbReference type="ChEBI" id="CHEBI:142361"/>
        <dbReference type="EC" id="2.4.2.1"/>
    </reaction>
</comment>
<organism evidence="9 10">
    <name type="scientific">[Clostridium] polysaccharolyticum</name>
    <dbReference type="NCBI Taxonomy" id="29364"/>
    <lineage>
        <taxon>Bacteria</taxon>
        <taxon>Bacillati</taxon>
        <taxon>Bacillota</taxon>
        <taxon>Clostridia</taxon>
        <taxon>Lachnospirales</taxon>
        <taxon>Lachnospiraceae</taxon>
    </lineage>
</organism>
<dbReference type="InterPro" id="IPR000845">
    <property type="entry name" value="Nucleoside_phosphorylase_d"/>
</dbReference>
<dbReference type="UniPathway" id="UPA00606"/>
<evidence type="ECO:0000256" key="7">
    <source>
        <dbReference type="PIRNR" id="PIRNR000477"/>
    </source>
</evidence>
<evidence type="ECO:0000256" key="1">
    <source>
        <dbReference type="ARBA" id="ARBA00002678"/>
    </source>
</evidence>
<comment type="function">
    <text evidence="1">The purine nucleoside phosphorylases catalyze the phosphorolytic breakdown of the N-glycosidic bond in the beta-(deoxy)ribonucleoside molecules, with the formation of the corresponding free purine bases and pentose-1-phosphate. Cleaves guanosine, inosine, 2'-deoxyguanosine and 2'-deoxyinosine.</text>
</comment>
<dbReference type="GO" id="GO:0009116">
    <property type="term" value="P:nucleoside metabolic process"/>
    <property type="evidence" value="ECO:0007669"/>
    <property type="project" value="InterPro"/>
</dbReference>
<feature type="domain" description="Nucleoside phosphorylase" evidence="8">
    <location>
        <begin position="22"/>
        <end position="263"/>
    </location>
</feature>
<evidence type="ECO:0000256" key="4">
    <source>
        <dbReference type="ARBA" id="ARBA00022676"/>
    </source>
</evidence>
<dbReference type="Gene3D" id="3.40.50.1580">
    <property type="entry name" value="Nucleoside phosphorylase domain"/>
    <property type="match status" value="1"/>
</dbReference>
<keyword evidence="10" id="KW-1185">Reference proteome</keyword>
<dbReference type="CDD" id="cd09009">
    <property type="entry name" value="PNP-EcPNPII_like"/>
    <property type="match status" value="1"/>
</dbReference>
<evidence type="ECO:0000256" key="2">
    <source>
        <dbReference type="ARBA" id="ARBA00005058"/>
    </source>
</evidence>
<dbReference type="PIRSF" id="PIRSF000477">
    <property type="entry name" value="PurNPase"/>
    <property type="match status" value="1"/>
</dbReference>
<sequence length="273" mass="30631">MYDKLVKCFETIRGHTRFQPLVGIVLGSGLGDVMQNVKIEKVIPYWEIEDFPISTVEGHKGQFILGYIEDIPVIIMQGRVHYYEGYDIQEVVLPIRIMRMMGAEYLILTNSAGGVNFSYHPGQIVLVKDHIASFVPNCLRGRNIEKLGIRFPDMGEIYHKKLRHLATQVGKRMGLELEEGIYLQTSGPSFESPAEIRMYRMMGADLVGMSSACEAIAAKHAGMKICCFSCVSNMAAGMTDNELTMEEVSVNSRKIENILSKVIFDLVIEIGKE</sequence>
<evidence type="ECO:0000313" key="9">
    <source>
        <dbReference type="EMBL" id="SES84858.1"/>
    </source>
</evidence>
<keyword evidence="4 7" id="KW-0328">Glycosyltransferase</keyword>
<dbReference type="InterPro" id="IPR011268">
    <property type="entry name" value="Purine_phosphorylase"/>
</dbReference>
<evidence type="ECO:0000256" key="6">
    <source>
        <dbReference type="ARBA" id="ARBA00048556"/>
    </source>
</evidence>
<protein>
    <recommendedName>
        <fullName evidence="7">Purine nucleoside phosphorylase</fullName>
        <ecNumber evidence="7">2.4.2.1</ecNumber>
    </recommendedName>
    <alternativeName>
        <fullName evidence="7">Inosine-guanosine phosphorylase</fullName>
    </alternativeName>
</protein>
<dbReference type="AlphaFoldDB" id="A0A1H9ZT51"/>
<comment type="pathway">
    <text evidence="2 7">Purine metabolism; purine nucleoside salvage.</text>
</comment>
<keyword evidence="5 7" id="KW-0808">Transferase</keyword>
<dbReference type="Proteomes" id="UP000199800">
    <property type="component" value="Unassembled WGS sequence"/>
</dbReference>
<dbReference type="GO" id="GO:0005737">
    <property type="term" value="C:cytoplasm"/>
    <property type="evidence" value="ECO:0007669"/>
    <property type="project" value="TreeGrafter"/>
</dbReference>